<dbReference type="Proteomes" id="UP001184828">
    <property type="component" value="Unassembled WGS sequence"/>
</dbReference>
<dbReference type="EMBL" id="JAVDQZ010000008">
    <property type="protein sequence ID" value="MDR6428944.1"/>
    <property type="molecule type" value="Genomic_DNA"/>
</dbReference>
<proteinExistence type="predicted"/>
<protein>
    <submittedName>
        <fullName evidence="1">Uncharacterized protein</fullName>
    </submittedName>
</protein>
<organism evidence="1 2">
    <name type="scientific">Variovorax paradoxus</name>
    <dbReference type="NCBI Taxonomy" id="34073"/>
    <lineage>
        <taxon>Bacteria</taxon>
        <taxon>Pseudomonadati</taxon>
        <taxon>Pseudomonadota</taxon>
        <taxon>Betaproteobacteria</taxon>
        <taxon>Burkholderiales</taxon>
        <taxon>Comamonadaceae</taxon>
        <taxon>Variovorax</taxon>
    </lineage>
</organism>
<dbReference type="RefSeq" id="WP_145746299.1">
    <property type="nucleotide sequence ID" value="NZ_JAUSRU010000006.1"/>
</dbReference>
<accession>A0AAE4C074</accession>
<gene>
    <name evidence="1" type="ORF">J2738_005108</name>
</gene>
<evidence type="ECO:0000313" key="2">
    <source>
        <dbReference type="Proteomes" id="UP001184828"/>
    </source>
</evidence>
<evidence type="ECO:0000313" key="1">
    <source>
        <dbReference type="EMBL" id="MDR6428944.1"/>
    </source>
</evidence>
<sequence length="102" mass="11009">MKMIRNKNEMVSALPLLILLIGLVLIGAASWSCCTAEGAPPESISLRFSTPLCPTIPAQELAQLAGPAHQWLRAFASITLGGLRLRSRFPWKRARAISRGAA</sequence>
<comment type="caution">
    <text evidence="1">The sequence shown here is derived from an EMBL/GenBank/DDBJ whole genome shotgun (WGS) entry which is preliminary data.</text>
</comment>
<dbReference type="AlphaFoldDB" id="A0AAE4C074"/>
<reference evidence="1" key="1">
    <citation type="submission" date="2023-07" db="EMBL/GenBank/DDBJ databases">
        <title>Sorghum-associated microbial communities from plants grown in Nebraska, USA.</title>
        <authorList>
            <person name="Schachtman D."/>
        </authorList>
    </citation>
    <scope>NUCLEOTIDE SEQUENCE</scope>
    <source>
        <strain evidence="1">DS2114</strain>
    </source>
</reference>
<name>A0AAE4C074_VARPD</name>